<organism evidence="1 2">
    <name type="scientific">Hydrogenothermus marinus</name>
    <dbReference type="NCBI Taxonomy" id="133270"/>
    <lineage>
        <taxon>Bacteria</taxon>
        <taxon>Pseudomonadati</taxon>
        <taxon>Aquificota</taxon>
        <taxon>Aquificia</taxon>
        <taxon>Aquificales</taxon>
        <taxon>Hydrogenothermaceae</taxon>
        <taxon>Hydrogenothermus</taxon>
    </lineage>
</organism>
<dbReference type="EMBL" id="REFO01000012">
    <property type="protein sequence ID" value="RMA96191.1"/>
    <property type="molecule type" value="Genomic_DNA"/>
</dbReference>
<dbReference type="InterPro" id="IPR011067">
    <property type="entry name" value="Plasmid_toxin/cell-grow_inhib"/>
</dbReference>
<reference evidence="1 2" key="1">
    <citation type="submission" date="2018-10" db="EMBL/GenBank/DDBJ databases">
        <title>Genomic Encyclopedia of Archaeal and Bacterial Type Strains, Phase II (KMG-II): from individual species to whole genera.</title>
        <authorList>
            <person name="Goeker M."/>
        </authorList>
    </citation>
    <scope>NUCLEOTIDE SEQUENCE [LARGE SCALE GENOMIC DNA]</scope>
    <source>
        <strain evidence="1 2">VM1</strain>
    </source>
</reference>
<dbReference type="InterPro" id="IPR003477">
    <property type="entry name" value="PemK-like"/>
</dbReference>
<dbReference type="OrthoDB" id="9808744at2"/>
<keyword evidence="2" id="KW-1185">Reference proteome</keyword>
<comment type="caution">
    <text evidence="1">The sequence shown here is derived from an EMBL/GenBank/DDBJ whole genome shotgun (WGS) entry which is preliminary data.</text>
</comment>
<dbReference type="GO" id="GO:0016075">
    <property type="term" value="P:rRNA catabolic process"/>
    <property type="evidence" value="ECO:0007669"/>
    <property type="project" value="TreeGrafter"/>
</dbReference>
<dbReference type="RefSeq" id="WP_121923319.1">
    <property type="nucleotide sequence ID" value="NZ_REFO01000012.1"/>
</dbReference>
<dbReference type="GO" id="GO:0003677">
    <property type="term" value="F:DNA binding"/>
    <property type="evidence" value="ECO:0007669"/>
    <property type="project" value="InterPro"/>
</dbReference>
<dbReference type="PANTHER" id="PTHR33988">
    <property type="entry name" value="ENDORIBONUCLEASE MAZF-RELATED"/>
    <property type="match status" value="1"/>
</dbReference>
<dbReference type="SUPFAM" id="SSF50118">
    <property type="entry name" value="Cell growth inhibitor/plasmid maintenance toxic component"/>
    <property type="match status" value="1"/>
</dbReference>
<dbReference type="PANTHER" id="PTHR33988:SF3">
    <property type="entry name" value="ENDORIBONUCLEASE TOXIN CHPB-RELATED"/>
    <property type="match status" value="1"/>
</dbReference>
<dbReference type="Pfam" id="PF02452">
    <property type="entry name" value="PemK_toxin"/>
    <property type="match status" value="1"/>
</dbReference>
<dbReference type="Proteomes" id="UP000280842">
    <property type="component" value="Unassembled WGS sequence"/>
</dbReference>
<sequence length="111" mass="12825">MVIYIPKKGDIIHLNFNPSIGHEQKGNRYVVVVSHYIFNKNTGMCFAIPITSKYKGYPTEKYIEIGNIKGYALIDQLKSIDYKARNIKFKAKLPEEQLEEILDIIETIIFS</sequence>
<name>A0A3M0BGC9_9AQUI</name>
<dbReference type="GO" id="GO:0004521">
    <property type="term" value="F:RNA endonuclease activity"/>
    <property type="evidence" value="ECO:0007669"/>
    <property type="project" value="TreeGrafter"/>
</dbReference>
<dbReference type="GO" id="GO:0006402">
    <property type="term" value="P:mRNA catabolic process"/>
    <property type="evidence" value="ECO:0007669"/>
    <property type="project" value="TreeGrafter"/>
</dbReference>
<dbReference type="AlphaFoldDB" id="A0A3M0BGC9"/>
<evidence type="ECO:0000313" key="2">
    <source>
        <dbReference type="Proteomes" id="UP000280842"/>
    </source>
</evidence>
<protein>
    <submittedName>
        <fullName evidence="1">mRNA interferase MazF</fullName>
    </submittedName>
</protein>
<dbReference type="Gene3D" id="2.30.30.110">
    <property type="match status" value="1"/>
</dbReference>
<evidence type="ECO:0000313" key="1">
    <source>
        <dbReference type="EMBL" id="RMA96191.1"/>
    </source>
</evidence>
<gene>
    <name evidence="1" type="ORF">CLV39_1210</name>
</gene>
<proteinExistence type="predicted"/>
<accession>A0A3M0BGC9</accession>